<dbReference type="Gene3D" id="3.30.70.270">
    <property type="match status" value="1"/>
</dbReference>
<feature type="transmembrane region" description="Helical" evidence="1">
    <location>
        <begin position="182"/>
        <end position="205"/>
    </location>
</feature>
<dbReference type="RefSeq" id="WP_367639185.1">
    <property type="nucleotide sequence ID" value="NZ_JBFNQN010000010.1"/>
</dbReference>
<dbReference type="CDD" id="cd01949">
    <property type="entry name" value="GGDEF"/>
    <property type="match status" value="1"/>
</dbReference>
<feature type="transmembrane region" description="Helical" evidence="1">
    <location>
        <begin position="55"/>
        <end position="74"/>
    </location>
</feature>
<dbReference type="Proteomes" id="UP001555826">
    <property type="component" value="Unassembled WGS sequence"/>
</dbReference>
<sequence length="463" mass="47841">MTRTRPAAVLAVAGLVLVDGWGPPVAQAVAAVGPAVVAGAVAASRLRRRPVALRAAWLVQLAGVLVLAVGYTVFQLTLLLGGTPGYALPADPFFLAGSALVTAWLLLLNRGTRDRAATVDAGIAVTGLGVAVTALLLRPALAGDPDPVDVAFTAVYPVLDLLGLGLLLRLRLAGRAPTRPANLLAASWGCLLFGDSAFGALVAVLPVDVRPWLGLPFQLALLLQAAALAHARSDDLGTGIPRTRAWSRTHWVVVGGAACLPPAVLLAQGFAGVTVDWLVTGAGSLLLSALAVSRVHHAVLSVQGQADLQGRLARTDELTGLPNRRSWDAELRRAAEGGGPVAVALLDLDHFKRLNDSQGHAAGDLLLRAAADAWRSALPPDAVLARHGGEEFALLLQGDLVAVADVLADRLRRVCPAPQTVSVGLAVRRPGEHPAALLARVDAALYRAKAEGRDRVCTAAPTG</sequence>
<keyword evidence="3" id="KW-0548">Nucleotidyltransferase</keyword>
<dbReference type="InterPro" id="IPR029787">
    <property type="entry name" value="Nucleotide_cyclase"/>
</dbReference>
<dbReference type="NCBIfam" id="TIGR00254">
    <property type="entry name" value="GGDEF"/>
    <property type="match status" value="1"/>
</dbReference>
<evidence type="ECO:0000256" key="1">
    <source>
        <dbReference type="SAM" id="Phobius"/>
    </source>
</evidence>
<evidence type="ECO:0000313" key="4">
    <source>
        <dbReference type="Proteomes" id="UP001555826"/>
    </source>
</evidence>
<dbReference type="EC" id="2.7.7.65" evidence="3"/>
<feature type="transmembrane region" description="Helical" evidence="1">
    <location>
        <begin position="86"/>
        <end position="107"/>
    </location>
</feature>
<accession>A0ABV3P8V7</accession>
<feature type="transmembrane region" description="Helical" evidence="1">
    <location>
        <begin position="251"/>
        <end position="271"/>
    </location>
</feature>
<dbReference type="SUPFAM" id="SSF55073">
    <property type="entry name" value="Nucleotide cyclase"/>
    <property type="match status" value="1"/>
</dbReference>
<dbReference type="EMBL" id="JBFNQN010000010">
    <property type="protein sequence ID" value="MEW9266056.1"/>
    <property type="molecule type" value="Genomic_DNA"/>
</dbReference>
<dbReference type="PANTHER" id="PTHR45138:SF9">
    <property type="entry name" value="DIGUANYLATE CYCLASE DGCM-RELATED"/>
    <property type="match status" value="1"/>
</dbReference>
<keyword evidence="4" id="KW-1185">Reference proteome</keyword>
<feature type="transmembrane region" description="Helical" evidence="1">
    <location>
        <begin position="119"/>
        <end position="138"/>
    </location>
</feature>
<reference evidence="3 4" key="1">
    <citation type="submission" date="2024-07" db="EMBL/GenBank/DDBJ databases">
        <authorList>
            <person name="Thanompreechachai J."/>
            <person name="Duangmal K."/>
        </authorList>
    </citation>
    <scope>NUCLEOTIDE SEQUENCE [LARGE SCALE GENOMIC DNA]</scope>
    <source>
        <strain evidence="3 4">KCTC 19886</strain>
    </source>
</reference>
<feature type="transmembrane region" description="Helical" evidence="1">
    <location>
        <begin position="150"/>
        <end position="170"/>
    </location>
</feature>
<dbReference type="InterPro" id="IPR043128">
    <property type="entry name" value="Rev_trsase/Diguanyl_cyclase"/>
</dbReference>
<keyword evidence="1" id="KW-0812">Transmembrane</keyword>
<keyword evidence="1" id="KW-0472">Membrane</keyword>
<dbReference type="PANTHER" id="PTHR45138">
    <property type="entry name" value="REGULATORY COMPONENTS OF SENSORY TRANSDUCTION SYSTEM"/>
    <property type="match status" value="1"/>
</dbReference>
<comment type="caution">
    <text evidence="3">The sequence shown here is derived from an EMBL/GenBank/DDBJ whole genome shotgun (WGS) entry which is preliminary data.</text>
</comment>
<feature type="transmembrane region" description="Helical" evidence="1">
    <location>
        <begin position="25"/>
        <end position="43"/>
    </location>
</feature>
<dbReference type="Pfam" id="PF00990">
    <property type="entry name" value="GGDEF"/>
    <property type="match status" value="1"/>
</dbReference>
<dbReference type="SMART" id="SM00267">
    <property type="entry name" value="GGDEF"/>
    <property type="match status" value="1"/>
</dbReference>
<feature type="domain" description="GGDEF" evidence="2">
    <location>
        <begin position="339"/>
        <end position="461"/>
    </location>
</feature>
<organism evidence="3 4">
    <name type="scientific">Kineococcus endophyticus</name>
    <dbReference type="NCBI Taxonomy" id="1181883"/>
    <lineage>
        <taxon>Bacteria</taxon>
        <taxon>Bacillati</taxon>
        <taxon>Actinomycetota</taxon>
        <taxon>Actinomycetes</taxon>
        <taxon>Kineosporiales</taxon>
        <taxon>Kineosporiaceae</taxon>
        <taxon>Kineococcus</taxon>
    </lineage>
</organism>
<evidence type="ECO:0000259" key="2">
    <source>
        <dbReference type="PROSITE" id="PS50887"/>
    </source>
</evidence>
<protein>
    <submittedName>
        <fullName evidence="3">GGDEF domain-containing protein</fullName>
        <ecNumber evidence="3">2.7.7.65</ecNumber>
    </submittedName>
</protein>
<feature type="transmembrane region" description="Helical" evidence="1">
    <location>
        <begin position="211"/>
        <end position="231"/>
    </location>
</feature>
<keyword evidence="3" id="KW-0808">Transferase</keyword>
<keyword evidence="1" id="KW-1133">Transmembrane helix</keyword>
<dbReference type="InterPro" id="IPR050469">
    <property type="entry name" value="Diguanylate_Cyclase"/>
</dbReference>
<evidence type="ECO:0000313" key="3">
    <source>
        <dbReference type="EMBL" id="MEW9266056.1"/>
    </source>
</evidence>
<dbReference type="InterPro" id="IPR000160">
    <property type="entry name" value="GGDEF_dom"/>
</dbReference>
<gene>
    <name evidence="3" type="ORF">AB1207_14990</name>
</gene>
<name>A0ABV3P8V7_9ACTN</name>
<proteinExistence type="predicted"/>
<dbReference type="PROSITE" id="PS50887">
    <property type="entry name" value="GGDEF"/>
    <property type="match status" value="1"/>
</dbReference>
<dbReference type="GO" id="GO:0052621">
    <property type="term" value="F:diguanylate cyclase activity"/>
    <property type="evidence" value="ECO:0007669"/>
    <property type="project" value="UniProtKB-EC"/>
</dbReference>